<reference evidence="1" key="1">
    <citation type="submission" date="2022-08" db="EMBL/GenBank/DDBJ databases">
        <title>Genome Sequence of Fusarium decemcellulare.</title>
        <authorList>
            <person name="Buettner E."/>
        </authorList>
    </citation>
    <scope>NUCLEOTIDE SEQUENCE</scope>
    <source>
        <strain evidence="1">Babe19</strain>
    </source>
</reference>
<protein>
    <submittedName>
        <fullName evidence="1">Uncharacterized protein</fullName>
    </submittedName>
</protein>
<comment type="caution">
    <text evidence="1">The sequence shown here is derived from an EMBL/GenBank/DDBJ whole genome shotgun (WGS) entry which is preliminary data.</text>
</comment>
<sequence>MTTVRVSSGDGLYGLPVYPETPEYQDLTAIVTGANGLTGGSMVKLLNSLPTRWKHIYCLSRRPPSEQVLRTLGPDAVSRITTITCDFLTDPESLAQKLSEAIPEVDYIFYFTYMQPQSDKTGLQGQWSNAEALTEANSKLLSNFLDALTLSNLIPKRFLLQTGAKHYGFHYGPATNPSFESDPRVTLESNFYYPQEDLLFEFCKKHSISWNVVRPSFIIGTATDSALNHLVGLSVYAAVQAHLGQPLEFPGDYATWDREHCQSTAMLNAHMEEWAVLSPNTANEAFNMQDGNPYTWGRLWPYLASWYHAEWNPPTSDESRYKVVQGTYEVPPRGYGHRGTSRYSFSFYEWSQKPEVGKAWKGLAKIHKIQFDPFHRRDITFGHADAAVLGGWPLSLSMRKARRLGWFGSADSYQSVFTNIWNMANLGLLVPPAQMKWEETE</sequence>
<dbReference type="EMBL" id="JANRMS010000358">
    <property type="protein sequence ID" value="KAJ3541324.1"/>
    <property type="molecule type" value="Genomic_DNA"/>
</dbReference>
<dbReference type="Proteomes" id="UP001148629">
    <property type="component" value="Unassembled WGS sequence"/>
</dbReference>
<keyword evidence="2" id="KW-1185">Reference proteome</keyword>
<name>A0ACC1SJU7_9HYPO</name>
<proteinExistence type="predicted"/>
<gene>
    <name evidence="1" type="ORF">NM208_g4664</name>
</gene>
<evidence type="ECO:0000313" key="2">
    <source>
        <dbReference type="Proteomes" id="UP001148629"/>
    </source>
</evidence>
<accession>A0ACC1SJU7</accession>
<organism evidence="1 2">
    <name type="scientific">Fusarium decemcellulare</name>
    <dbReference type="NCBI Taxonomy" id="57161"/>
    <lineage>
        <taxon>Eukaryota</taxon>
        <taxon>Fungi</taxon>
        <taxon>Dikarya</taxon>
        <taxon>Ascomycota</taxon>
        <taxon>Pezizomycotina</taxon>
        <taxon>Sordariomycetes</taxon>
        <taxon>Hypocreomycetidae</taxon>
        <taxon>Hypocreales</taxon>
        <taxon>Nectriaceae</taxon>
        <taxon>Fusarium</taxon>
        <taxon>Fusarium decemcellulare species complex</taxon>
    </lineage>
</organism>
<evidence type="ECO:0000313" key="1">
    <source>
        <dbReference type="EMBL" id="KAJ3541324.1"/>
    </source>
</evidence>